<name>A0ABU6TEY8_9FABA</name>
<evidence type="ECO:0000313" key="2">
    <source>
        <dbReference type="Proteomes" id="UP001341840"/>
    </source>
</evidence>
<protein>
    <submittedName>
        <fullName evidence="1">Uncharacterized protein</fullName>
    </submittedName>
</protein>
<dbReference type="Proteomes" id="UP001341840">
    <property type="component" value="Unassembled WGS sequence"/>
</dbReference>
<proteinExistence type="predicted"/>
<reference evidence="1 2" key="1">
    <citation type="journal article" date="2023" name="Plants (Basel)">
        <title>Bridging the Gap: Combining Genomics and Transcriptomics Approaches to Understand Stylosanthes scabra, an Orphan Legume from the Brazilian Caatinga.</title>
        <authorList>
            <person name="Ferreira-Neto J.R.C."/>
            <person name="da Silva M.D."/>
            <person name="Binneck E."/>
            <person name="de Melo N.F."/>
            <person name="da Silva R.H."/>
            <person name="de Melo A.L.T.M."/>
            <person name="Pandolfi V."/>
            <person name="Bustamante F.O."/>
            <person name="Brasileiro-Vidal A.C."/>
            <person name="Benko-Iseppon A.M."/>
        </authorList>
    </citation>
    <scope>NUCLEOTIDE SEQUENCE [LARGE SCALE GENOMIC DNA]</scope>
    <source>
        <tissue evidence="1">Leaves</tissue>
    </source>
</reference>
<evidence type="ECO:0000313" key="1">
    <source>
        <dbReference type="EMBL" id="MED6147104.1"/>
    </source>
</evidence>
<comment type="caution">
    <text evidence="1">The sequence shown here is derived from an EMBL/GenBank/DDBJ whole genome shotgun (WGS) entry which is preliminary data.</text>
</comment>
<keyword evidence="2" id="KW-1185">Reference proteome</keyword>
<dbReference type="EMBL" id="JASCZI010090843">
    <property type="protein sequence ID" value="MED6147104.1"/>
    <property type="molecule type" value="Genomic_DNA"/>
</dbReference>
<sequence>ASTWLGIPFLAFKWSGQHTMARPRHVHRALASSDVNFVIKQRWRAAAGSLQIFIWTIIYHCEDLDVSFSMTLEPSPLDLCSLSYDQNGDKRSGLTALGEFMRIDLRMRIRHRIA</sequence>
<gene>
    <name evidence="1" type="ORF">PIB30_040814</name>
</gene>
<accession>A0ABU6TEY8</accession>
<feature type="non-terminal residue" evidence="1">
    <location>
        <position position="1"/>
    </location>
</feature>
<organism evidence="1 2">
    <name type="scientific">Stylosanthes scabra</name>
    <dbReference type="NCBI Taxonomy" id="79078"/>
    <lineage>
        <taxon>Eukaryota</taxon>
        <taxon>Viridiplantae</taxon>
        <taxon>Streptophyta</taxon>
        <taxon>Embryophyta</taxon>
        <taxon>Tracheophyta</taxon>
        <taxon>Spermatophyta</taxon>
        <taxon>Magnoliopsida</taxon>
        <taxon>eudicotyledons</taxon>
        <taxon>Gunneridae</taxon>
        <taxon>Pentapetalae</taxon>
        <taxon>rosids</taxon>
        <taxon>fabids</taxon>
        <taxon>Fabales</taxon>
        <taxon>Fabaceae</taxon>
        <taxon>Papilionoideae</taxon>
        <taxon>50 kb inversion clade</taxon>
        <taxon>dalbergioids sensu lato</taxon>
        <taxon>Dalbergieae</taxon>
        <taxon>Pterocarpus clade</taxon>
        <taxon>Stylosanthes</taxon>
    </lineage>
</organism>